<evidence type="ECO:0000256" key="5">
    <source>
        <dbReference type="RuleBase" id="RU361187"/>
    </source>
</evidence>
<protein>
    <submittedName>
        <fullName evidence="6">Arabinan endo-1,5-alpha-L-arabinosidase</fullName>
    </submittedName>
</protein>
<evidence type="ECO:0000256" key="1">
    <source>
        <dbReference type="ARBA" id="ARBA00004834"/>
    </source>
</evidence>
<dbReference type="PANTHER" id="PTHR43301:SF3">
    <property type="entry name" value="ARABINAN ENDO-1,5-ALPHA-L-ARABINOSIDASE A-RELATED"/>
    <property type="match status" value="1"/>
</dbReference>
<dbReference type="InterPro" id="IPR006710">
    <property type="entry name" value="Glyco_hydro_43"/>
</dbReference>
<dbReference type="PANTHER" id="PTHR43301">
    <property type="entry name" value="ARABINAN ENDO-1,5-ALPHA-L-ARABINOSIDASE"/>
    <property type="match status" value="1"/>
</dbReference>
<name>A0ABR8W4Z2_9MICO</name>
<dbReference type="Gene3D" id="2.115.10.20">
    <property type="entry name" value="Glycosyl hydrolase domain, family 43"/>
    <property type="match status" value="1"/>
</dbReference>
<evidence type="ECO:0000313" key="6">
    <source>
        <dbReference type="EMBL" id="MBD8012078.1"/>
    </source>
</evidence>
<comment type="similarity">
    <text evidence="2 5">Belongs to the glycosyl hydrolase 43 family.</text>
</comment>
<evidence type="ECO:0000256" key="2">
    <source>
        <dbReference type="ARBA" id="ARBA00009865"/>
    </source>
</evidence>
<evidence type="ECO:0000313" key="7">
    <source>
        <dbReference type="Proteomes" id="UP000611521"/>
    </source>
</evidence>
<reference evidence="6 7" key="1">
    <citation type="submission" date="2020-08" db="EMBL/GenBank/DDBJ databases">
        <title>A Genomic Blueprint of the Chicken Gut Microbiome.</title>
        <authorList>
            <person name="Gilroy R."/>
            <person name="Ravi A."/>
            <person name="Getino M."/>
            <person name="Pursley I."/>
            <person name="Horton D.L."/>
            <person name="Alikhan N.-F."/>
            <person name="Baker D."/>
            <person name="Gharbi K."/>
            <person name="Hall N."/>
            <person name="Watson M."/>
            <person name="Adriaenssens E.M."/>
            <person name="Foster-Nyarko E."/>
            <person name="Jarju S."/>
            <person name="Secka A."/>
            <person name="Antonio M."/>
            <person name="Oren A."/>
            <person name="Chaudhuri R."/>
            <person name="La Ragione R.M."/>
            <person name="Hildebrand F."/>
            <person name="Pallen M.J."/>
        </authorList>
    </citation>
    <scope>NUCLEOTIDE SEQUENCE [LARGE SCALE GENOMIC DNA]</scope>
    <source>
        <strain evidence="6 7">Re1</strain>
    </source>
</reference>
<organism evidence="6 7">
    <name type="scientific">Microbacterium commune</name>
    <dbReference type="NCBI Taxonomy" id="2762219"/>
    <lineage>
        <taxon>Bacteria</taxon>
        <taxon>Bacillati</taxon>
        <taxon>Actinomycetota</taxon>
        <taxon>Actinomycetes</taxon>
        <taxon>Micrococcales</taxon>
        <taxon>Microbacteriaceae</taxon>
        <taxon>Microbacterium</taxon>
    </lineage>
</organism>
<dbReference type="EMBL" id="JACSPX010000001">
    <property type="protein sequence ID" value="MBD8012078.1"/>
    <property type="molecule type" value="Genomic_DNA"/>
</dbReference>
<comment type="pathway">
    <text evidence="1">Glycan metabolism; L-arabinan degradation.</text>
</comment>
<gene>
    <name evidence="6" type="ORF">H9633_07165</name>
</gene>
<dbReference type="Proteomes" id="UP000611521">
    <property type="component" value="Unassembled WGS sequence"/>
</dbReference>
<comment type="caution">
    <text evidence="6">The sequence shown here is derived from an EMBL/GenBank/DDBJ whole genome shotgun (WGS) entry which is preliminary data.</text>
</comment>
<keyword evidence="4 5" id="KW-0326">Glycosidase</keyword>
<dbReference type="SUPFAM" id="SSF75005">
    <property type="entry name" value="Arabinanase/levansucrase/invertase"/>
    <property type="match status" value="1"/>
</dbReference>
<accession>A0ABR8W4Z2</accession>
<proteinExistence type="inferred from homology"/>
<dbReference type="Pfam" id="PF04616">
    <property type="entry name" value="Glyco_hydro_43"/>
    <property type="match status" value="1"/>
</dbReference>
<keyword evidence="7" id="KW-1185">Reference proteome</keyword>
<sequence length="448" mass="47333">MIDTADTADTVDTADTATWGARNAHDPTVVHGDDGLWYMFSTDAASGLDRVPAGVHVRTSPDLVTWTYRGTALKGVPTPAGSWSGAVGLWAPEVVRWPAADADGDGLRETRWHMYYSASTFGSRTSAIGLATAAEPAGPWRDEGIVIATDHARDTINAIDAAVGYDRDGTPWMLYGSFFGGIHAVELALETGRRRRDEPGTLIARRPAGVDGAIEGAYVVQRDGRHVLFVSYDSLVDTYSVRVGISDSITGPYLDHQGRDLTSPTDEHAVSTGTKVLGGLRFPGGPGLIAPGHNSIFHDGTDTFMVHHVRFADAPTEHEAQIRRVHWTATGWPVVSPHPYAGDGTERLAAAEPVAGEWDAVRFAPETAGVVDAERVRIESDLMSAGEPATTHLTVIPDASSGSAGSEAAGLDAVVFGAWDPVAGCPVLSFSGIDADGVVWSGSKTVRS</sequence>
<keyword evidence="3 5" id="KW-0378">Hydrolase</keyword>
<dbReference type="InterPro" id="IPR050727">
    <property type="entry name" value="GH43_arabinanases"/>
</dbReference>
<evidence type="ECO:0000256" key="3">
    <source>
        <dbReference type="ARBA" id="ARBA00022801"/>
    </source>
</evidence>
<dbReference type="RefSeq" id="WP_191712607.1">
    <property type="nucleotide sequence ID" value="NZ_JACSPX010000001.1"/>
</dbReference>
<evidence type="ECO:0000256" key="4">
    <source>
        <dbReference type="ARBA" id="ARBA00023295"/>
    </source>
</evidence>
<dbReference type="CDD" id="cd08998">
    <property type="entry name" value="GH43_Arb43a-like"/>
    <property type="match status" value="1"/>
</dbReference>
<dbReference type="InterPro" id="IPR023296">
    <property type="entry name" value="Glyco_hydro_beta-prop_sf"/>
</dbReference>